<organism evidence="1 2">
    <name type="scientific">Trichothecium roseum</name>
    <dbReference type="NCBI Taxonomy" id="47278"/>
    <lineage>
        <taxon>Eukaryota</taxon>
        <taxon>Fungi</taxon>
        <taxon>Dikarya</taxon>
        <taxon>Ascomycota</taxon>
        <taxon>Pezizomycotina</taxon>
        <taxon>Sordariomycetes</taxon>
        <taxon>Hypocreomycetidae</taxon>
        <taxon>Hypocreales</taxon>
        <taxon>Hypocreales incertae sedis</taxon>
        <taxon>Trichothecium</taxon>
    </lineage>
</organism>
<accession>A0ACC0VA39</accession>
<reference evidence="1" key="1">
    <citation type="submission" date="2022-10" db="EMBL/GenBank/DDBJ databases">
        <title>Complete Genome of Trichothecium roseum strain YXFP-22015, a Plant Pathogen Isolated from Citrus.</title>
        <authorList>
            <person name="Wang Y."/>
            <person name="Zhu L."/>
        </authorList>
    </citation>
    <scope>NUCLEOTIDE SEQUENCE</scope>
    <source>
        <strain evidence="1">YXFP-22015</strain>
    </source>
</reference>
<comment type="caution">
    <text evidence="1">The sequence shown here is derived from an EMBL/GenBank/DDBJ whole genome shotgun (WGS) entry which is preliminary data.</text>
</comment>
<name>A0ACC0VA39_9HYPO</name>
<dbReference type="Proteomes" id="UP001163324">
    <property type="component" value="Chromosome 2"/>
</dbReference>
<evidence type="ECO:0000313" key="1">
    <source>
        <dbReference type="EMBL" id="KAI9903249.1"/>
    </source>
</evidence>
<proteinExistence type="predicted"/>
<sequence>MASHQVNGEVPNAVHSSAFIQHLLDYPFISDGIKSFKSHEYGQRSIALTDSAYKTFAAPVIPFFLKPYQYVSPYVSKADSFGDATLTSLDERFPAVKKPTADIYADTKGLIYLPLNKGIEGRDHVFQVYSSEIKKVEQQGIVAHSKAALLTALVVSNETLTWFSSFITKKKGEASQVVHEKVNQ</sequence>
<protein>
    <submittedName>
        <fullName evidence="1">Uncharacterized protein</fullName>
    </submittedName>
</protein>
<evidence type="ECO:0000313" key="2">
    <source>
        <dbReference type="Proteomes" id="UP001163324"/>
    </source>
</evidence>
<dbReference type="EMBL" id="CM047941">
    <property type="protein sequence ID" value="KAI9903249.1"/>
    <property type="molecule type" value="Genomic_DNA"/>
</dbReference>
<gene>
    <name evidence="1" type="ORF">N3K66_002601</name>
</gene>
<keyword evidence="2" id="KW-1185">Reference proteome</keyword>